<dbReference type="PANTHER" id="PTHR12126:SF11">
    <property type="entry name" value="NADH DEHYDROGENASE [UBIQUINONE] 1 ALPHA SUBCOMPLEX SUBUNIT 9, MITOCHONDRIAL"/>
    <property type="match status" value="1"/>
</dbReference>
<proteinExistence type="predicted"/>
<evidence type="ECO:0000313" key="2">
    <source>
        <dbReference type="EMBL" id="TMI83736.1"/>
    </source>
</evidence>
<dbReference type="AlphaFoldDB" id="A0A537JKS3"/>
<dbReference type="PANTHER" id="PTHR12126">
    <property type="entry name" value="NADH-UBIQUINONE OXIDOREDUCTASE 39 KDA SUBUNIT-RELATED"/>
    <property type="match status" value="1"/>
</dbReference>
<evidence type="ECO:0000259" key="1">
    <source>
        <dbReference type="Pfam" id="PF13460"/>
    </source>
</evidence>
<dbReference type="GO" id="GO:0044877">
    <property type="term" value="F:protein-containing complex binding"/>
    <property type="evidence" value="ECO:0007669"/>
    <property type="project" value="TreeGrafter"/>
</dbReference>
<protein>
    <submittedName>
        <fullName evidence="2">NAD-dependent epimerase/dehydratase family protein</fullName>
    </submittedName>
</protein>
<dbReference type="EMBL" id="VBAO01000062">
    <property type="protein sequence ID" value="TMI83736.1"/>
    <property type="molecule type" value="Genomic_DNA"/>
</dbReference>
<comment type="caution">
    <text evidence="2">The sequence shown here is derived from an EMBL/GenBank/DDBJ whole genome shotgun (WGS) entry which is preliminary data.</text>
</comment>
<organism evidence="2 3">
    <name type="scientific">Candidatus Segetimicrobium genomatis</name>
    <dbReference type="NCBI Taxonomy" id="2569760"/>
    <lineage>
        <taxon>Bacteria</taxon>
        <taxon>Bacillati</taxon>
        <taxon>Candidatus Sysuimicrobiota</taxon>
        <taxon>Candidatus Sysuimicrobiia</taxon>
        <taxon>Candidatus Sysuimicrobiales</taxon>
        <taxon>Candidatus Segetimicrobiaceae</taxon>
        <taxon>Candidatus Segetimicrobium</taxon>
    </lineage>
</organism>
<reference evidence="2 3" key="1">
    <citation type="journal article" date="2019" name="Nat. Microbiol.">
        <title>Mediterranean grassland soil C-N compound turnover is dependent on rainfall and depth, and is mediated by genomically divergent microorganisms.</title>
        <authorList>
            <person name="Diamond S."/>
            <person name="Andeer P.F."/>
            <person name="Li Z."/>
            <person name="Crits-Christoph A."/>
            <person name="Burstein D."/>
            <person name="Anantharaman K."/>
            <person name="Lane K.R."/>
            <person name="Thomas B.C."/>
            <person name="Pan C."/>
            <person name="Northen T.R."/>
            <person name="Banfield J.F."/>
        </authorList>
    </citation>
    <scope>NUCLEOTIDE SEQUENCE [LARGE SCALE GENOMIC DNA]</scope>
    <source>
        <strain evidence="2">NP_7</strain>
    </source>
</reference>
<dbReference type="InterPro" id="IPR036291">
    <property type="entry name" value="NAD(P)-bd_dom_sf"/>
</dbReference>
<dbReference type="Pfam" id="PF13460">
    <property type="entry name" value="NAD_binding_10"/>
    <property type="match status" value="1"/>
</dbReference>
<dbReference type="InterPro" id="IPR051207">
    <property type="entry name" value="ComplexI_NDUFA9_subunit"/>
</dbReference>
<gene>
    <name evidence="2" type="ORF">E6H04_02380</name>
</gene>
<evidence type="ECO:0000313" key="3">
    <source>
        <dbReference type="Proteomes" id="UP000320048"/>
    </source>
</evidence>
<sequence>METGPLHVVTGAFGFTGHFITRRLLSMGRRVRTLTRRIDRPNPFGDRVSVVPYRFDDPDELTRSLRGAAVLHNTYWVRFPHGRVTFAEAIANTRILIRACETAGVGRIVHLSVTGASEDSPLPYFRGKGILERAIRESKLSYAILRPALIYGPGDILVNNIAWFLRHLPAFAIPGDGGYRLQCADVEDVAEIAVSASERPEHLVVDVVGPETYTFDGLVRLIAGAVHSRAKIVHLAPGVARVLLSLVGRLVGDVVLTPDEVAGLMSGLLVSSGAPLGRGRLPDWLLEHGPTLGRTYASELGRHYSRA</sequence>
<name>A0A537JKS3_9BACT</name>
<dbReference type="InterPro" id="IPR016040">
    <property type="entry name" value="NAD(P)-bd_dom"/>
</dbReference>
<dbReference type="Gene3D" id="3.40.50.720">
    <property type="entry name" value="NAD(P)-binding Rossmann-like Domain"/>
    <property type="match status" value="1"/>
</dbReference>
<dbReference type="SUPFAM" id="SSF51735">
    <property type="entry name" value="NAD(P)-binding Rossmann-fold domains"/>
    <property type="match status" value="1"/>
</dbReference>
<accession>A0A537JKS3</accession>
<dbReference type="Proteomes" id="UP000320048">
    <property type="component" value="Unassembled WGS sequence"/>
</dbReference>
<feature type="domain" description="NAD(P)-binding" evidence="1">
    <location>
        <begin position="11"/>
        <end position="149"/>
    </location>
</feature>